<dbReference type="Proteomes" id="UP000234681">
    <property type="component" value="Chromosome 1"/>
</dbReference>
<proteinExistence type="predicted"/>
<organism evidence="1 2">
    <name type="scientific">Rattus norvegicus</name>
    <name type="common">Rat</name>
    <dbReference type="NCBI Taxonomy" id="10116"/>
    <lineage>
        <taxon>Eukaryota</taxon>
        <taxon>Metazoa</taxon>
        <taxon>Chordata</taxon>
        <taxon>Craniata</taxon>
        <taxon>Vertebrata</taxon>
        <taxon>Euteleostomi</taxon>
        <taxon>Mammalia</taxon>
        <taxon>Eutheria</taxon>
        <taxon>Euarchontoglires</taxon>
        <taxon>Glires</taxon>
        <taxon>Rodentia</taxon>
        <taxon>Myomorpha</taxon>
        <taxon>Muroidea</taxon>
        <taxon>Muridae</taxon>
        <taxon>Murinae</taxon>
        <taxon>Rattus</taxon>
    </lineage>
</organism>
<sequence>MMEQGCETLHIHPGLQELKKLLKIQDPLSTFQRDNEPLKKIFTGSGMEAILLTVV</sequence>
<accession>A6JCM0</accession>
<evidence type="ECO:0000313" key="2">
    <source>
        <dbReference type="Proteomes" id="UP000234681"/>
    </source>
</evidence>
<reference evidence="2" key="1">
    <citation type="submission" date="2005-09" db="EMBL/GenBank/DDBJ databases">
        <authorList>
            <person name="Mural R.J."/>
            <person name="Li P.W."/>
            <person name="Adams M.D."/>
            <person name="Amanatides P.G."/>
            <person name="Baden-Tillson H."/>
            <person name="Barnstead M."/>
            <person name="Chin S.H."/>
            <person name="Dew I."/>
            <person name="Evans C.A."/>
            <person name="Ferriera S."/>
            <person name="Flanigan M."/>
            <person name="Fosler C."/>
            <person name="Glodek A."/>
            <person name="Gu Z."/>
            <person name="Holt R.A."/>
            <person name="Jennings D."/>
            <person name="Kraft C.L."/>
            <person name="Lu F."/>
            <person name="Nguyen T."/>
            <person name="Nusskern D.R."/>
            <person name="Pfannkoch C.M."/>
            <person name="Sitter C."/>
            <person name="Sutton G.G."/>
            <person name="Venter J.C."/>
            <person name="Wang Z."/>
            <person name="Woodage T."/>
            <person name="Zheng X.H."/>
            <person name="Zhong F."/>
        </authorList>
    </citation>
    <scope>NUCLEOTIDE SEQUENCE [LARGE SCALE GENOMIC DNA]</scope>
    <source>
        <strain>BN</strain>
        <strain evidence="2">Sprague-Dawley</strain>
    </source>
</reference>
<gene>
    <name evidence="1" type="ORF">rCG_24593</name>
</gene>
<evidence type="ECO:0000313" key="1">
    <source>
        <dbReference type="EMBL" id="EDM08747.1"/>
    </source>
</evidence>
<dbReference type="AlphaFoldDB" id="A6JCM0"/>
<name>A6JCM0_RAT</name>
<dbReference type="EMBL" id="CH473980">
    <property type="protein sequence ID" value="EDM08747.1"/>
    <property type="molecule type" value="Genomic_DNA"/>
</dbReference>
<protein>
    <submittedName>
        <fullName evidence="1">RCG24593</fullName>
    </submittedName>
</protein>